<feature type="compositionally biased region" description="Pro residues" evidence="1">
    <location>
        <begin position="10"/>
        <end position="21"/>
    </location>
</feature>
<evidence type="ECO:0000259" key="2">
    <source>
        <dbReference type="Pfam" id="PF22675"/>
    </source>
</evidence>
<evidence type="ECO:0000313" key="3">
    <source>
        <dbReference type="EMBL" id="CAK0891388.1"/>
    </source>
</evidence>
<dbReference type="Proteomes" id="UP001189429">
    <property type="component" value="Unassembled WGS sequence"/>
</dbReference>
<feature type="region of interest" description="Disordered" evidence="1">
    <location>
        <begin position="1"/>
        <end position="64"/>
    </location>
</feature>
<evidence type="ECO:0000313" key="4">
    <source>
        <dbReference type="Proteomes" id="UP001189429"/>
    </source>
</evidence>
<feature type="compositionally biased region" description="Low complexity" evidence="1">
    <location>
        <begin position="22"/>
        <end position="39"/>
    </location>
</feature>
<dbReference type="InterPro" id="IPR036612">
    <property type="entry name" value="KH_dom_type_1_sf"/>
</dbReference>
<comment type="caution">
    <text evidence="3">The sequence shown here is derived from an EMBL/GenBank/DDBJ whole genome shotgun (WGS) entry which is preliminary data.</text>
</comment>
<accession>A0ABN9WX13</accession>
<keyword evidence="4" id="KW-1185">Reference proteome</keyword>
<dbReference type="SUPFAM" id="SSF54791">
    <property type="entry name" value="Eukaryotic type KH-domain (KH-domain type I)"/>
    <property type="match status" value="1"/>
</dbReference>
<dbReference type="InterPro" id="IPR031121">
    <property type="entry name" value="RIK/BLOM7"/>
</dbReference>
<dbReference type="PANTHER" id="PTHR15744">
    <property type="entry name" value="BLOM7"/>
    <property type="match status" value="1"/>
</dbReference>
<protein>
    <recommendedName>
        <fullName evidence="2">KHDC4/BBP-like KH-domain type I domain-containing protein</fullName>
    </recommendedName>
</protein>
<proteinExistence type="predicted"/>
<feature type="domain" description="KHDC4/BBP-like KH-domain type I" evidence="2">
    <location>
        <begin position="79"/>
        <end position="151"/>
    </location>
</feature>
<dbReference type="Gene3D" id="3.30.1370.10">
    <property type="entry name" value="K Homology domain, type 1"/>
    <property type="match status" value="1"/>
</dbReference>
<dbReference type="PANTHER" id="PTHR15744:SF0">
    <property type="entry name" value="KH HOMOLOGY DOMAIN-CONTAINING PROTEIN 4"/>
    <property type="match status" value="1"/>
</dbReference>
<name>A0ABN9WX13_9DINO</name>
<evidence type="ECO:0000256" key="1">
    <source>
        <dbReference type="SAM" id="MobiDB-lite"/>
    </source>
</evidence>
<organism evidence="3 4">
    <name type="scientific">Prorocentrum cordatum</name>
    <dbReference type="NCBI Taxonomy" id="2364126"/>
    <lineage>
        <taxon>Eukaryota</taxon>
        <taxon>Sar</taxon>
        <taxon>Alveolata</taxon>
        <taxon>Dinophyceae</taxon>
        <taxon>Prorocentrales</taxon>
        <taxon>Prorocentraceae</taxon>
        <taxon>Prorocentrum</taxon>
    </lineage>
</organism>
<sequence length="152" mass="15098">MAGAQDVPAPGAPAMPGPPPAAGSAAPAARPCAGGPAAGESKGQGKGDQGLPPAANGAQGAGRRPGWCAKVVIQADLLHQEFPTVTKIVGVGNANVDHIRGQTQCSVILRGKGSGHVGPGRAAQESSEPMFLWLSSDLPQNGKSALEMVQDP</sequence>
<gene>
    <name evidence="3" type="ORF">PCOR1329_LOCUS71358</name>
</gene>
<dbReference type="InterPro" id="IPR055256">
    <property type="entry name" value="KH_1_KHDC4/BBP-like"/>
</dbReference>
<dbReference type="Pfam" id="PF22675">
    <property type="entry name" value="KH-I_KHDC4-BBP"/>
    <property type="match status" value="1"/>
</dbReference>
<reference evidence="3" key="1">
    <citation type="submission" date="2023-10" db="EMBL/GenBank/DDBJ databases">
        <authorList>
            <person name="Chen Y."/>
            <person name="Shah S."/>
            <person name="Dougan E. K."/>
            <person name="Thang M."/>
            <person name="Chan C."/>
        </authorList>
    </citation>
    <scope>NUCLEOTIDE SEQUENCE [LARGE SCALE GENOMIC DNA]</scope>
</reference>
<dbReference type="EMBL" id="CAUYUJ010019470">
    <property type="protein sequence ID" value="CAK0891388.1"/>
    <property type="molecule type" value="Genomic_DNA"/>
</dbReference>